<gene>
    <name evidence="6" type="ORF">A8O14_01790</name>
</gene>
<keyword evidence="2 5" id="KW-0812">Transmembrane</keyword>
<feature type="transmembrane region" description="Helical" evidence="5">
    <location>
        <begin position="193"/>
        <end position="214"/>
    </location>
</feature>
<sequence>MDSSILLSPALGICVGILMGLTGAGGGILSVPLLVFALHMKMVDASPISLSAIALAASVGALIGLKNKLLRYKAAFFMAIFGVIFAPAGFWLANQIPNGPLLLIFSAALFYSAFNQYRQARKTSFGIVDSPRKPPPCLIDPSIGKLYWNVPCARALALTGGLAGFLSGLLGVGGGFIIIPALKRYTNLTAQSIIVTSLGVQALISGGSVIFSAATGGFNFLVAAPFSLGALAGLLVGLAISKKLSGPRLQQVFAIMVLGVAVSLTIKGLNGL</sequence>
<feature type="transmembrane region" description="Helical" evidence="5">
    <location>
        <begin position="45"/>
        <end position="65"/>
    </location>
</feature>
<keyword evidence="3 5" id="KW-1133">Transmembrane helix</keyword>
<keyword evidence="7" id="KW-1185">Reference proteome</keyword>
<dbReference type="AlphaFoldDB" id="A0A191UD42"/>
<dbReference type="EMBL" id="CP015922">
    <property type="protein sequence ID" value="ANI98934.1"/>
    <property type="molecule type" value="Genomic_DNA"/>
</dbReference>
<feature type="transmembrane region" description="Helical" evidence="5">
    <location>
        <begin position="12"/>
        <end position="39"/>
    </location>
</feature>
<protein>
    <recommendedName>
        <fullName evidence="5">Probable membrane transporter protein</fullName>
    </recommendedName>
</protein>
<evidence type="ECO:0000313" key="7">
    <source>
        <dbReference type="Proteomes" id="UP000078463"/>
    </source>
</evidence>
<dbReference type="OrthoDB" id="7031597at2"/>
<dbReference type="KEGG" id="pwu:A8O14_01790"/>
<dbReference type="PANTHER" id="PTHR43701:SF2">
    <property type="entry name" value="MEMBRANE TRANSPORTER PROTEIN YJNA-RELATED"/>
    <property type="match status" value="1"/>
</dbReference>
<proteinExistence type="inferred from homology"/>
<dbReference type="InterPro" id="IPR002781">
    <property type="entry name" value="TM_pro_TauE-like"/>
</dbReference>
<dbReference type="RefSeq" id="WP_068947941.1">
    <property type="nucleotide sequence ID" value="NZ_CP015922.1"/>
</dbReference>
<evidence type="ECO:0000313" key="6">
    <source>
        <dbReference type="EMBL" id="ANI98934.1"/>
    </source>
</evidence>
<dbReference type="STRING" id="1743168.A8O14_01790"/>
<organism evidence="6 7">
    <name type="scientific">Polynucleobacter wuianus</name>
    <dbReference type="NCBI Taxonomy" id="1743168"/>
    <lineage>
        <taxon>Bacteria</taxon>
        <taxon>Pseudomonadati</taxon>
        <taxon>Pseudomonadota</taxon>
        <taxon>Betaproteobacteria</taxon>
        <taxon>Burkholderiales</taxon>
        <taxon>Burkholderiaceae</taxon>
        <taxon>Polynucleobacter</taxon>
    </lineage>
</organism>
<feature type="transmembrane region" description="Helical" evidence="5">
    <location>
        <begin position="74"/>
        <end position="93"/>
    </location>
</feature>
<dbReference type="PANTHER" id="PTHR43701">
    <property type="entry name" value="MEMBRANE TRANSPORTER PROTEIN MJ0441-RELATED"/>
    <property type="match status" value="1"/>
</dbReference>
<comment type="subcellular location">
    <subcellularLocation>
        <location evidence="5">Cell membrane</location>
        <topology evidence="5">Multi-pass membrane protein</topology>
    </subcellularLocation>
    <subcellularLocation>
        <location evidence="1">Membrane</location>
        <topology evidence="1">Multi-pass membrane protein</topology>
    </subcellularLocation>
</comment>
<feature type="transmembrane region" description="Helical" evidence="5">
    <location>
        <begin position="220"/>
        <end position="240"/>
    </location>
</feature>
<dbReference type="GO" id="GO:0005886">
    <property type="term" value="C:plasma membrane"/>
    <property type="evidence" value="ECO:0007669"/>
    <property type="project" value="UniProtKB-SubCell"/>
</dbReference>
<keyword evidence="5" id="KW-1003">Cell membrane</keyword>
<dbReference type="Pfam" id="PF01925">
    <property type="entry name" value="TauE"/>
    <property type="match status" value="1"/>
</dbReference>
<feature type="transmembrane region" description="Helical" evidence="5">
    <location>
        <begin position="252"/>
        <end position="269"/>
    </location>
</feature>
<accession>A0A191UD42</accession>
<dbReference type="Proteomes" id="UP000078463">
    <property type="component" value="Chromosome"/>
</dbReference>
<reference evidence="7" key="1">
    <citation type="submission" date="2016-05" db="EMBL/GenBank/DDBJ databases">
        <title>Polynucleobacter sp. QLW-P1FAT50C-4 genome.</title>
        <authorList>
            <person name="Hahn M.W."/>
        </authorList>
    </citation>
    <scope>NUCLEOTIDE SEQUENCE [LARGE SCALE GENOMIC DNA]</scope>
    <source>
        <strain evidence="7">QLW-P1FAT50C-4</strain>
    </source>
</reference>
<dbReference type="InterPro" id="IPR051598">
    <property type="entry name" value="TSUP/Inactive_protease-like"/>
</dbReference>
<evidence type="ECO:0000256" key="3">
    <source>
        <dbReference type="ARBA" id="ARBA00022989"/>
    </source>
</evidence>
<comment type="similarity">
    <text evidence="5">Belongs to the 4-toluene sulfonate uptake permease (TSUP) (TC 2.A.102) family.</text>
</comment>
<name>A0A191UD42_9BURK</name>
<evidence type="ECO:0000256" key="1">
    <source>
        <dbReference type="ARBA" id="ARBA00004141"/>
    </source>
</evidence>
<evidence type="ECO:0000256" key="4">
    <source>
        <dbReference type="ARBA" id="ARBA00023136"/>
    </source>
</evidence>
<keyword evidence="4 5" id="KW-0472">Membrane</keyword>
<feature type="transmembrane region" description="Helical" evidence="5">
    <location>
        <begin position="155"/>
        <end position="181"/>
    </location>
</feature>
<evidence type="ECO:0000256" key="5">
    <source>
        <dbReference type="RuleBase" id="RU363041"/>
    </source>
</evidence>
<evidence type="ECO:0000256" key="2">
    <source>
        <dbReference type="ARBA" id="ARBA00022692"/>
    </source>
</evidence>